<evidence type="ECO:0000256" key="1">
    <source>
        <dbReference type="SAM" id="Phobius"/>
    </source>
</evidence>
<keyword evidence="1" id="KW-0472">Membrane</keyword>
<feature type="transmembrane region" description="Helical" evidence="1">
    <location>
        <begin position="189"/>
        <end position="222"/>
    </location>
</feature>
<evidence type="ECO:0000313" key="3">
    <source>
        <dbReference type="Proteomes" id="UP000218327"/>
    </source>
</evidence>
<dbReference type="InterPro" id="IPR005625">
    <property type="entry name" value="PepSY-ass_TM"/>
</dbReference>
<sequence>MDKEFVKRNTEAHGWLGLIISGLLFVVFFTGSISFFRDEIQLWATSAYVQTQSTQSESNLALSEVMELAIAGRAFNAKEHLVIYPPTEHEPYYTAYVDIIGNEGSDDYVGLIMDPVTGDVVGNPDSFFLADFLYILHYSLNLPFGMYIIGFVALFFLFSIFSGVLIHASDMVKGFFRYRADGRKRSQLLDLHNIIGVVSLPYTLMLAITGLIFNLVIIYQIAFGVILYEGDIDALLVDAGFVTVEPQWQDQPWSNPPIDELYEQQIQRWDSIPSQIRVYNYGDESAVLEFYGPMGNEFAGQYGIAYNLSDRSVVFAQTPDNPNAVTNGLDVVATLHFGAFGGLDLRFVYFLLGLAVCGLIVTGNLLWVGQREKKLSSAKIAFVARFTLASTAGVAVATSFAFLAERLLPLGEYDRAGSLSSVFVLSLLLASGYIWLGSNRRKILIRLLQIVCAVCSILVLLDTTFFSDGIVAIFKQGHMAPLGVDIGLFLSALLSGYISYKLQSRLSVSVPEKYSSHDSVPVKV</sequence>
<feature type="transmembrane region" description="Helical" evidence="1">
    <location>
        <begin position="380"/>
        <end position="404"/>
    </location>
</feature>
<gene>
    <name evidence="2" type="ORF">COA96_02195</name>
</gene>
<dbReference type="AlphaFoldDB" id="A0A2A5B8S8"/>
<feature type="transmembrane region" description="Helical" evidence="1">
    <location>
        <begin position="443"/>
        <end position="461"/>
    </location>
</feature>
<proteinExistence type="predicted"/>
<accession>A0A2A5B8S8</accession>
<feature type="transmembrane region" description="Helical" evidence="1">
    <location>
        <begin position="12"/>
        <end position="36"/>
    </location>
</feature>
<feature type="transmembrane region" description="Helical" evidence="1">
    <location>
        <begin position="347"/>
        <end position="368"/>
    </location>
</feature>
<reference evidence="3" key="1">
    <citation type="submission" date="2017-08" db="EMBL/GenBank/DDBJ databases">
        <title>A dynamic microbial community with high functional redundancy inhabits the cold, oxic subseafloor aquifer.</title>
        <authorList>
            <person name="Tully B.J."/>
            <person name="Wheat C.G."/>
            <person name="Glazer B.T."/>
            <person name="Huber J.A."/>
        </authorList>
    </citation>
    <scope>NUCLEOTIDE SEQUENCE [LARGE SCALE GENOMIC DNA]</scope>
</reference>
<dbReference type="EMBL" id="NVVJ01000004">
    <property type="protein sequence ID" value="PCJ27994.1"/>
    <property type="molecule type" value="Genomic_DNA"/>
</dbReference>
<dbReference type="Pfam" id="PF03929">
    <property type="entry name" value="PepSY_TM"/>
    <property type="match status" value="1"/>
</dbReference>
<protein>
    <submittedName>
        <fullName evidence="2">Peptidase</fullName>
    </submittedName>
</protein>
<keyword evidence="1" id="KW-0812">Transmembrane</keyword>
<name>A0A2A5B8S8_9GAMM</name>
<dbReference type="PANTHER" id="PTHR34219:SF3">
    <property type="entry name" value="BLL7967 PROTEIN"/>
    <property type="match status" value="1"/>
</dbReference>
<keyword evidence="1" id="KW-1133">Transmembrane helix</keyword>
<comment type="caution">
    <text evidence="2">The sequence shown here is derived from an EMBL/GenBank/DDBJ whole genome shotgun (WGS) entry which is preliminary data.</text>
</comment>
<organism evidence="2 3">
    <name type="scientific">SAR86 cluster bacterium</name>
    <dbReference type="NCBI Taxonomy" id="2030880"/>
    <lineage>
        <taxon>Bacteria</taxon>
        <taxon>Pseudomonadati</taxon>
        <taxon>Pseudomonadota</taxon>
        <taxon>Gammaproteobacteria</taxon>
        <taxon>SAR86 cluster</taxon>
    </lineage>
</organism>
<dbReference type="Proteomes" id="UP000218327">
    <property type="component" value="Unassembled WGS sequence"/>
</dbReference>
<dbReference type="PANTHER" id="PTHR34219">
    <property type="entry name" value="IRON-REGULATED INNER MEMBRANE PROTEIN-RELATED"/>
    <property type="match status" value="1"/>
</dbReference>
<feature type="transmembrane region" description="Helical" evidence="1">
    <location>
        <begin position="416"/>
        <end position="436"/>
    </location>
</feature>
<feature type="transmembrane region" description="Helical" evidence="1">
    <location>
        <begin position="481"/>
        <end position="500"/>
    </location>
</feature>
<feature type="transmembrane region" description="Helical" evidence="1">
    <location>
        <begin position="144"/>
        <end position="168"/>
    </location>
</feature>
<evidence type="ECO:0000313" key="2">
    <source>
        <dbReference type="EMBL" id="PCJ27994.1"/>
    </source>
</evidence>